<dbReference type="InterPro" id="IPR023398">
    <property type="entry name" value="TIF_eIF4e-like"/>
</dbReference>
<evidence type="ECO:0000256" key="9">
    <source>
        <dbReference type="RuleBase" id="RU004374"/>
    </source>
</evidence>
<dbReference type="EMBL" id="CP086717">
    <property type="protein sequence ID" value="WOO82683.1"/>
    <property type="molecule type" value="Genomic_DNA"/>
</dbReference>
<feature type="compositionally biased region" description="Low complexity" evidence="10">
    <location>
        <begin position="371"/>
        <end position="381"/>
    </location>
</feature>
<dbReference type="GO" id="GO:0006417">
    <property type="term" value="P:regulation of translation"/>
    <property type="evidence" value="ECO:0007669"/>
    <property type="project" value="UniProtKB-KW"/>
</dbReference>
<feature type="region of interest" description="Disordered" evidence="10">
    <location>
        <begin position="359"/>
        <end position="589"/>
    </location>
</feature>
<evidence type="ECO:0000256" key="6">
    <source>
        <dbReference type="ARBA" id="ARBA00030245"/>
    </source>
</evidence>
<evidence type="ECO:0000256" key="2">
    <source>
        <dbReference type="ARBA" id="ARBA00022540"/>
    </source>
</evidence>
<feature type="compositionally biased region" description="Basic and acidic residues" evidence="10">
    <location>
        <begin position="544"/>
        <end position="557"/>
    </location>
</feature>
<evidence type="ECO:0000256" key="7">
    <source>
        <dbReference type="ARBA" id="ARBA00032656"/>
    </source>
</evidence>
<feature type="compositionally biased region" description="Basic and acidic residues" evidence="10">
    <location>
        <begin position="579"/>
        <end position="589"/>
    </location>
</feature>
<keyword evidence="5 9" id="KW-0648">Protein biosynthesis</keyword>
<dbReference type="GO" id="GO:0003743">
    <property type="term" value="F:translation initiation factor activity"/>
    <property type="evidence" value="ECO:0007669"/>
    <property type="project" value="UniProtKB-KW"/>
</dbReference>
<dbReference type="Pfam" id="PF01652">
    <property type="entry name" value="IF4E"/>
    <property type="match status" value="1"/>
</dbReference>
<feature type="compositionally biased region" description="Basic and acidic residues" evidence="10">
    <location>
        <begin position="279"/>
        <end position="294"/>
    </location>
</feature>
<dbReference type="Gene3D" id="3.30.760.10">
    <property type="entry name" value="RNA Cap, Translation Initiation Factor Eif4e"/>
    <property type="match status" value="1"/>
</dbReference>
<dbReference type="InterPro" id="IPR001040">
    <property type="entry name" value="TIF_eIF_4E"/>
</dbReference>
<evidence type="ECO:0000256" key="10">
    <source>
        <dbReference type="SAM" id="MobiDB-lite"/>
    </source>
</evidence>
<keyword evidence="4 9" id="KW-0694">RNA-binding</keyword>
<dbReference type="GO" id="GO:0000340">
    <property type="term" value="F:RNA 7-methylguanosine cap binding"/>
    <property type="evidence" value="ECO:0007669"/>
    <property type="project" value="TreeGrafter"/>
</dbReference>
<comment type="similarity">
    <text evidence="1 9">Belongs to the eukaryotic initiation factor 4E family.</text>
</comment>
<feature type="compositionally biased region" description="Acidic residues" evidence="10">
    <location>
        <begin position="408"/>
        <end position="421"/>
    </location>
</feature>
<keyword evidence="3" id="KW-0810">Translation regulation</keyword>
<dbReference type="PANTHER" id="PTHR11960">
    <property type="entry name" value="EUKARYOTIC TRANSLATION INITIATION FACTOR 4E RELATED"/>
    <property type="match status" value="1"/>
</dbReference>
<feature type="compositionally biased region" description="Low complexity" evidence="10">
    <location>
        <begin position="472"/>
        <end position="486"/>
    </location>
</feature>
<feature type="compositionally biased region" description="Acidic residues" evidence="10">
    <location>
        <begin position="45"/>
        <end position="58"/>
    </location>
</feature>
<keyword evidence="12" id="KW-1185">Reference proteome</keyword>
<evidence type="ECO:0000313" key="12">
    <source>
        <dbReference type="Proteomes" id="UP000827549"/>
    </source>
</evidence>
<feature type="compositionally biased region" description="Gly residues" evidence="10">
    <location>
        <begin position="307"/>
        <end position="317"/>
    </location>
</feature>
<accession>A0AAF0Y9K1</accession>
<feature type="region of interest" description="Disordered" evidence="10">
    <location>
        <begin position="24"/>
        <end position="63"/>
    </location>
</feature>
<evidence type="ECO:0000256" key="5">
    <source>
        <dbReference type="ARBA" id="ARBA00022917"/>
    </source>
</evidence>
<organism evidence="11 12">
    <name type="scientific">Vanrija pseudolonga</name>
    <dbReference type="NCBI Taxonomy" id="143232"/>
    <lineage>
        <taxon>Eukaryota</taxon>
        <taxon>Fungi</taxon>
        <taxon>Dikarya</taxon>
        <taxon>Basidiomycota</taxon>
        <taxon>Agaricomycotina</taxon>
        <taxon>Tremellomycetes</taxon>
        <taxon>Trichosporonales</taxon>
        <taxon>Trichosporonaceae</taxon>
        <taxon>Vanrija</taxon>
    </lineage>
</organism>
<dbReference type="PANTHER" id="PTHR11960:SF8">
    <property type="entry name" value="EUKARYOTIC TRANSLATION INITIATION FACTOR 4E1-RELATED"/>
    <property type="match status" value="1"/>
</dbReference>
<dbReference type="SUPFAM" id="SSF55418">
    <property type="entry name" value="eIF4e-like"/>
    <property type="match status" value="1"/>
</dbReference>
<evidence type="ECO:0000256" key="1">
    <source>
        <dbReference type="ARBA" id="ARBA00009860"/>
    </source>
</evidence>
<dbReference type="GeneID" id="87809393"/>
<dbReference type="RefSeq" id="XP_062628715.1">
    <property type="nucleotide sequence ID" value="XM_062772731.1"/>
</dbReference>
<feature type="compositionally biased region" description="Basic and acidic residues" evidence="10">
    <location>
        <begin position="32"/>
        <end position="44"/>
    </location>
</feature>
<name>A0AAF0Y9K1_9TREE</name>
<proteinExistence type="inferred from homology"/>
<dbReference type="Proteomes" id="UP000827549">
    <property type="component" value="Chromosome 4"/>
</dbReference>
<feature type="compositionally biased region" description="Basic and acidic residues" evidence="10">
    <location>
        <begin position="501"/>
        <end position="520"/>
    </location>
</feature>
<keyword evidence="2 9" id="KW-0396">Initiation factor</keyword>
<evidence type="ECO:0000313" key="11">
    <source>
        <dbReference type="EMBL" id="WOO82683.1"/>
    </source>
</evidence>
<dbReference type="FunFam" id="3.30.760.10:FF:000011">
    <property type="entry name" value="Eukaryotic translation initiation factor 4E"/>
    <property type="match status" value="1"/>
</dbReference>
<feature type="region of interest" description="Disordered" evidence="10">
    <location>
        <begin position="279"/>
        <end position="324"/>
    </location>
</feature>
<reference evidence="11" key="1">
    <citation type="submission" date="2023-10" db="EMBL/GenBank/DDBJ databases">
        <authorList>
            <person name="Noh H."/>
        </authorList>
    </citation>
    <scope>NUCLEOTIDE SEQUENCE</scope>
    <source>
        <strain evidence="11">DUCC4014</strain>
    </source>
</reference>
<sequence length="589" mass="63953">MATATATSVPASAAAANEKTLTEALAAASISDEPKTEDAEKKDEEELEEGEIKEEEDDGSPKTIFHDARRFNIKHPLSSKWTLYFDSPQSKALPKTPQTSLTAPGGHSGGWLDDIRKVIEFDSVEEFWGVYHNIVSPSQLPGKANYYLFKNGIIPAWEDPQNKNGGKWAIQVPRDKSKATIDKAWLYTMLAAIGETFETPLDGSVPENSDLVTGVIVSSRPGFYRISIWTRDAPDVNAPETDALMKRIMTIGRHFKVSVLSYDLDQKLVTGGFQTEVTFESHKDSERKGNRNKEAGVQPRKKTAPSGHGGGRAGGFKVGPKHAPKDAYLGRAQKLKANLIEAAKVKKQYAKVLAAEGMSSTRLKRDPDAPAPAAAAASSSKRSSETKGKSAAKPKRHDPFAVPKSDDDFSDSDEEDDDEDAVGGRSGSEDEDETPDDRRVRSRAGPAPGDDDRRRSRAGPAPGEDDRRRSRAGPAPSSGPSRSPGSELKRQVSHPYKLQPRKRDDQEGKGKGNGKFDGKKFGKGKAAAAEPVPPAEPLPSLRTMKRDAFSKHHDKSSAPRGALGSARRGQPNMGSRMDMLLEKIKRSKA</sequence>
<evidence type="ECO:0000256" key="4">
    <source>
        <dbReference type="ARBA" id="ARBA00022884"/>
    </source>
</evidence>
<dbReference type="GO" id="GO:0016281">
    <property type="term" value="C:eukaryotic translation initiation factor 4F complex"/>
    <property type="evidence" value="ECO:0007669"/>
    <property type="project" value="TreeGrafter"/>
</dbReference>
<protein>
    <recommendedName>
        <fullName evidence="8">Eukaryotic translation initiation factor 4E</fullName>
    </recommendedName>
    <alternativeName>
        <fullName evidence="7">eIF-4F 25 kDa subunit</fullName>
    </alternativeName>
    <alternativeName>
        <fullName evidence="6">mRNA cap-binding protein</fullName>
    </alternativeName>
</protein>
<evidence type="ECO:0000256" key="8">
    <source>
        <dbReference type="ARBA" id="ARBA00039255"/>
    </source>
</evidence>
<gene>
    <name evidence="11" type="primary">TIF45</name>
    <name evidence="11" type="ORF">LOC62_04G006167</name>
</gene>
<dbReference type="AlphaFoldDB" id="A0AAF0Y9K1"/>
<evidence type="ECO:0000256" key="3">
    <source>
        <dbReference type="ARBA" id="ARBA00022845"/>
    </source>
</evidence>